<dbReference type="PANTHER" id="PTHR30438">
    <property type="entry name" value="36 KDA ANTIGEN-RELATED"/>
    <property type="match status" value="1"/>
</dbReference>
<dbReference type="GO" id="GO:0005886">
    <property type="term" value="C:plasma membrane"/>
    <property type="evidence" value="ECO:0007669"/>
    <property type="project" value="TreeGrafter"/>
</dbReference>
<organism evidence="2 3">
    <name type="scientific">Caulifigura coniformis</name>
    <dbReference type="NCBI Taxonomy" id="2527983"/>
    <lineage>
        <taxon>Bacteria</taxon>
        <taxon>Pseudomonadati</taxon>
        <taxon>Planctomycetota</taxon>
        <taxon>Planctomycetia</taxon>
        <taxon>Planctomycetales</taxon>
        <taxon>Planctomycetaceae</taxon>
        <taxon>Caulifigura</taxon>
    </lineage>
</organism>
<feature type="region of interest" description="Disordered" evidence="1">
    <location>
        <begin position="136"/>
        <end position="157"/>
    </location>
</feature>
<accession>A0A517SAA9</accession>
<dbReference type="EMBL" id="CP036271">
    <property type="protein sequence ID" value="QDT53071.1"/>
    <property type="molecule type" value="Genomic_DNA"/>
</dbReference>
<gene>
    <name evidence="2" type="primary">mdtN</name>
    <name evidence="2" type="ORF">Pan44_10860</name>
</gene>
<evidence type="ECO:0000256" key="1">
    <source>
        <dbReference type="SAM" id="MobiDB-lite"/>
    </source>
</evidence>
<protein>
    <submittedName>
        <fullName evidence="2">Multidrug resistance protein MdtN</fullName>
    </submittedName>
</protein>
<dbReference type="Gene3D" id="2.40.50.100">
    <property type="match status" value="1"/>
</dbReference>
<dbReference type="Gene3D" id="1.10.287.470">
    <property type="entry name" value="Helix hairpin bin"/>
    <property type="match status" value="1"/>
</dbReference>
<dbReference type="SUPFAM" id="SSF111369">
    <property type="entry name" value="HlyD-like secretion proteins"/>
    <property type="match status" value="2"/>
</dbReference>
<reference evidence="2 3" key="1">
    <citation type="submission" date="2019-02" db="EMBL/GenBank/DDBJ databases">
        <title>Deep-cultivation of Planctomycetes and their phenomic and genomic characterization uncovers novel biology.</title>
        <authorList>
            <person name="Wiegand S."/>
            <person name="Jogler M."/>
            <person name="Boedeker C."/>
            <person name="Pinto D."/>
            <person name="Vollmers J."/>
            <person name="Rivas-Marin E."/>
            <person name="Kohn T."/>
            <person name="Peeters S.H."/>
            <person name="Heuer A."/>
            <person name="Rast P."/>
            <person name="Oberbeckmann S."/>
            <person name="Bunk B."/>
            <person name="Jeske O."/>
            <person name="Meyerdierks A."/>
            <person name="Storesund J.E."/>
            <person name="Kallscheuer N."/>
            <person name="Luecker S."/>
            <person name="Lage O.M."/>
            <person name="Pohl T."/>
            <person name="Merkel B.J."/>
            <person name="Hornburger P."/>
            <person name="Mueller R.-W."/>
            <person name="Bruemmer F."/>
            <person name="Labrenz M."/>
            <person name="Spormann A.M."/>
            <person name="Op den Camp H."/>
            <person name="Overmann J."/>
            <person name="Amann R."/>
            <person name="Jetten M.S.M."/>
            <person name="Mascher T."/>
            <person name="Medema M.H."/>
            <person name="Devos D.P."/>
            <person name="Kaster A.-K."/>
            <person name="Ovreas L."/>
            <person name="Rohde M."/>
            <person name="Galperin M.Y."/>
            <person name="Jogler C."/>
        </authorList>
    </citation>
    <scope>NUCLEOTIDE SEQUENCE [LARGE SCALE GENOMIC DNA]</scope>
    <source>
        <strain evidence="2 3">Pan44</strain>
    </source>
</reference>
<dbReference type="AlphaFoldDB" id="A0A517SAA9"/>
<proteinExistence type="predicted"/>
<dbReference type="RefSeq" id="WP_145027971.1">
    <property type="nucleotide sequence ID" value="NZ_CP036271.1"/>
</dbReference>
<dbReference type="Gene3D" id="2.40.30.170">
    <property type="match status" value="1"/>
</dbReference>
<dbReference type="OrthoDB" id="9778236at2"/>
<dbReference type="Proteomes" id="UP000315700">
    <property type="component" value="Chromosome"/>
</dbReference>
<dbReference type="FunCoup" id="A0A517SAA9">
    <property type="interactions" value="23"/>
</dbReference>
<dbReference type="PANTHER" id="PTHR30438:SF2">
    <property type="entry name" value="MEMBRANE PROTEIN"/>
    <property type="match status" value="1"/>
</dbReference>
<dbReference type="KEGG" id="ccos:Pan44_10860"/>
<keyword evidence="3" id="KW-1185">Reference proteome</keyword>
<sequence>MSLKKWLVPGLMVAIGVAVASSLWQNFGGAQLPDGFAMSNGRIEAVEIDVATKSPGRITEILFDEGDFVTAGQVIARMETNTLSAQLKEAEASLAQAVSSVTSAEGLVRQRESEKAAAVSLIAQRDAELDAASRRLKRTESLAEQSATTEQQRDTDRASFHAAEAAMNAAKAQAAAADAAIATARSQVIGAQAQVEAARATIVRIQVDLDDCQLKSPRDGRIQYRVSQPGEVLGAGGKVLNLLDLADVYMTLFLPTAQAGRVQMGADARIVLDAAPHIVIPAKITFVASEAQFTPKTVETAEERLKLMFRLKARIAPELLKQHLKRVKTGLPGVAYVQLDPQAVWPEHLEVKLAE</sequence>
<evidence type="ECO:0000313" key="3">
    <source>
        <dbReference type="Proteomes" id="UP000315700"/>
    </source>
</evidence>
<evidence type="ECO:0000313" key="2">
    <source>
        <dbReference type="EMBL" id="QDT53071.1"/>
    </source>
</evidence>
<dbReference type="InParanoid" id="A0A517SAA9"/>
<name>A0A517SAA9_9PLAN</name>
<dbReference type="GO" id="GO:0055085">
    <property type="term" value="P:transmembrane transport"/>
    <property type="evidence" value="ECO:0007669"/>
    <property type="project" value="InterPro"/>
</dbReference>